<dbReference type="Proteomes" id="UP000756346">
    <property type="component" value="Unassembled WGS sequence"/>
</dbReference>
<dbReference type="PANTHER" id="PTHR33840:SF2">
    <property type="entry name" value="TLE1 PHOSPHOLIPASE DOMAIN-CONTAINING PROTEIN"/>
    <property type="match status" value="1"/>
</dbReference>
<protein>
    <recommendedName>
        <fullName evidence="1">T6SS Phospholipase effector Tle1-like catalytic domain-containing protein</fullName>
    </recommendedName>
</protein>
<keyword evidence="3" id="KW-1185">Reference proteome</keyword>
<feature type="domain" description="T6SS Phospholipase effector Tle1-like catalytic" evidence="1">
    <location>
        <begin position="2"/>
        <end position="238"/>
    </location>
</feature>
<dbReference type="GeneID" id="70180985"/>
<evidence type="ECO:0000313" key="3">
    <source>
        <dbReference type="Proteomes" id="UP000756346"/>
    </source>
</evidence>
<dbReference type="AlphaFoldDB" id="A0A9P8XU89"/>
<dbReference type="OrthoDB" id="3162439at2759"/>
<dbReference type="Pfam" id="PF09994">
    <property type="entry name" value="T6SS_Tle1-like_cat"/>
    <property type="match status" value="1"/>
</dbReference>
<dbReference type="EMBL" id="JAGTJQ010000013">
    <property type="protein sequence ID" value="KAH7014434.1"/>
    <property type="molecule type" value="Genomic_DNA"/>
</dbReference>
<proteinExistence type="predicted"/>
<name>A0A9P8XU89_9PEZI</name>
<dbReference type="InterPro" id="IPR018712">
    <property type="entry name" value="Tle1-like_cat"/>
</dbReference>
<sequence>MAVGSGLGTHIKDAYRFLMQNYRHGDKICLLGFSRGAYTVRCLAGMLHKVGLLPASNRSQVNFAYDFYKDETDEGKKLAEGFKHTFCTHVDVYFLGLWDCVASVGFFPRKLPLSKSPPANTVRFVRHAMALDERRAKFKVCQWNQDDPGAPAGLPSASTTLQATKGEKQGDNASCSDNDTMNSLARRHDEDCRHRHDFDTDVLEVWFKGAHADVGGGSVENEARHMLSRIPLRWMIRQCFECNTGILFDTERLAQLGLDVHGLYPKYQKLDRSELDRGGGQPDQRLMRKYKQETLAPLDWRSAVLNIEREGRKDDGKSAPKQTVEDQAAVMDKAQYILPSEVAEDYFDSRQEPCDMLRKKRMWWIVEIWPVKIRVLVQNKTAWAKKVRLNLGRHRAVRETRPHLHWTVQRLIDNEEYKIQGRRTNGTVFKDVV</sequence>
<dbReference type="RefSeq" id="XP_046005401.1">
    <property type="nucleotide sequence ID" value="XM_046151439.1"/>
</dbReference>
<accession>A0A9P8XU89</accession>
<evidence type="ECO:0000313" key="2">
    <source>
        <dbReference type="EMBL" id="KAH7014434.1"/>
    </source>
</evidence>
<evidence type="ECO:0000259" key="1">
    <source>
        <dbReference type="Pfam" id="PF09994"/>
    </source>
</evidence>
<comment type="caution">
    <text evidence="2">The sequence shown here is derived from an EMBL/GenBank/DDBJ whole genome shotgun (WGS) entry which is preliminary data.</text>
</comment>
<dbReference type="PANTHER" id="PTHR33840">
    <property type="match status" value="1"/>
</dbReference>
<reference evidence="2" key="1">
    <citation type="journal article" date="2021" name="Nat. Commun.">
        <title>Genetic determinants of endophytism in the Arabidopsis root mycobiome.</title>
        <authorList>
            <person name="Mesny F."/>
            <person name="Miyauchi S."/>
            <person name="Thiergart T."/>
            <person name="Pickel B."/>
            <person name="Atanasova L."/>
            <person name="Karlsson M."/>
            <person name="Huettel B."/>
            <person name="Barry K.W."/>
            <person name="Haridas S."/>
            <person name="Chen C."/>
            <person name="Bauer D."/>
            <person name="Andreopoulos W."/>
            <person name="Pangilinan J."/>
            <person name="LaButti K."/>
            <person name="Riley R."/>
            <person name="Lipzen A."/>
            <person name="Clum A."/>
            <person name="Drula E."/>
            <person name="Henrissat B."/>
            <person name="Kohler A."/>
            <person name="Grigoriev I.V."/>
            <person name="Martin F.M."/>
            <person name="Hacquard S."/>
        </authorList>
    </citation>
    <scope>NUCLEOTIDE SEQUENCE</scope>
    <source>
        <strain evidence="2">MPI-CAGE-CH-0230</strain>
    </source>
</reference>
<organism evidence="2 3">
    <name type="scientific">Microdochium trichocladiopsis</name>
    <dbReference type="NCBI Taxonomy" id="1682393"/>
    <lineage>
        <taxon>Eukaryota</taxon>
        <taxon>Fungi</taxon>
        <taxon>Dikarya</taxon>
        <taxon>Ascomycota</taxon>
        <taxon>Pezizomycotina</taxon>
        <taxon>Sordariomycetes</taxon>
        <taxon>Xylariomycetidae</taxon>
        <taxon>Xylariales</taxon>
        <taxon>Microdochiaceae</taxon>
        <taxon>Microdochium</taxon>
    </lineage>
</organism>
<gene>
    <name evidence="2" type="ORF">B0I36DRAFT_278318</name>
</gene>